<reference evidence="3 4" key="1">
    <citation type="journal article" date="2016" name="Nat. Commun.">
        <title>Ectomycorrhizal ecology is imprinted in the genome of the dominant symbiotic fungus Cenococcum geophilum.</title>
        <authorList>
            <consortium name="DOE Joint Genome Institute"/>
            <person name="Peter M."/>
            <person name="Kohler A."/>
            <person name="Ohm R.A."/>
            <person name="Kuo A."/>
            <person name="Krutzmann J."/>
            <person name="Morin E."/>
            <person name="Arend M."/>
            <person name="Barry K.W."/>
            <person name="Binder M."/>
            <person name="Choi C."/>
            <person name="Clum A."/>
            <person name="Copeland A."/>
            <person name="Grisel N."/>
            <person name="Haridas S."/>
            <person name="Kipfer T."/>
            <person name="LaButti K."/>
            <person name="Lindquist E."/>
            <person name="Lipzen A."/>
            <person name="Maire R."/>
            <person name="Meier B."/>
            <person name="Mihaltcheva S."/>
            <person name="Molinier V."/>
            <person name="Murat C."/>
            <person name="Poggeler S."/>
            <person name="Quandt C.A."/>
            <person name="Sperisen C."/>
            <person name="Tritt A."/>
            <person name="Tisserant E."/>
            <person name="Crous P.W."/>
            <person name="Henrissat B."/>
            <person name="Nehls U."/>
            <person name="Egli S."/>
            <person name="Spatafora J.W."/>
            <person name="Grigoriev I.V."/>
            <person name="Martin F.M."/>
        </authorList>
    </citation>
    <scope>NUCLEOTIDE SEQUENCE [LARGE SCALE GENOMIC DNA]</scope>
    <source>
        <strain evidence="3 4">CBS 459.81</strain>
    </source>
</reference>
<protein>
    <submittedName>
        <fullName evidence="3">Cysteine proteinase</fullName>
    </submittedName>
</protein>
<dbReference type="InterPro" id="IPR039417">
    <property type="entry name" value="Peptidase_C1A_papain-like"/>
</dbReference>
<feature type="non-terminal residue" evidence="3">
    <location>
        <position position="1"/>
    </location>
</feature>
<evidence type="ECO:0000259" key="2">
    <source>
        <dbReference type="SMART" id="SM00645"/>
    </source>
</evidence>
<keyword evidence="4" id="KW-1185">Reference proteome</keyword>
<dbReference type="Pfam" id="PF00112">
    <property type="entry name" value="Peptidase_C1"/>
    <property type="match status" value="1"/>
</dbReference>
<dbReference type="EMBL" id="KV745511">
    <property type="protein sequence ID" value="OCK74297.1"/>
    <property type="molecule type" value="Genomic_DNA"/>
</dbReference>
<name>A0A8E2J9I0_9PEZI</name>
<dbReference type="GO" id="GO:0006508">
    <property type="term" value="P:proteolysis"/>
    <property type="evidence" value="ECO:0007669"/>
    <property type="project" value="InterPro"/>
</dbReference>
<dbReference type="InterPro" id="IPR038765">
    <property type="entry name" value="Papain-like_cys_pep_sf"/>
</dbReference>
<evidence type="ECO:0000256" key="1">
    <source>
        <dbReference type="ARBA" id="ARBA00008455"/>
    </source>
</evidence>
<dbReference type="PRINTS" id="PR00705">
    <property type="entry name" value="PAPAIN"/>
</dbReference>
<dbReference type="InterPro" id="IPR013128">
    <property type="entry name" value="Peptidase_C1A"/>
</dbReference>
<organism evidence="3 4">
    <name type="scientific">Lepidopterella palustris CBS 459.81</name>
    <dbReference type="NCBI Taxonomy" id="1314670"/>
    <lineage>
        <taxon>Eukaryota</taxon>
        <taxon>Fungi</taxon>
        <taxon>Dikarya</taxon>
        <taxon>Ascomycota</taxon>
        <taxon>Pezizomycotina</taxon>
        <taxon>Dothideomycetes</taxon>
        <taxon>Pleosporomycetidae</taxon>
        <taxon>Mytilinidiales</taxon>
        <taxon>Argynnaceae</taxon>
        <taxon>Lepidopterella</taxon>
    </lineage>
</organism>
<comment type="similarity">
    <text evidence="1">Belongs to the peptidase C1 family.</text>
</comment>
<evidence type="ECO:0000313" key="3">
    <source>
        <dbReference type="EMBL" id="OCK74297.1"/>
    </source>
</evidence>
<dbReference type="CDD" id="cd02248">
    <property type="entry name" value="Peptidase_C1A"/>
    <property type="match status" value="1"/>
</dbReference>
<dbReference type="Proteomes" id="UP000250266">
    <property type="component" value="Unassembled WGS sequence"/>
</dbReference>
<dbReference type="GO" id="GO:0008234">
    <property type="term" value="F:cysteine-type peptidase activity"/>
    <property type="evidence" value="ECO:0007669"/>
    <property type="project" value="InterPro"/>
</dbReference>
<proteinExistence type="inferred from homology"/>
<feature type="domain" description="Peptidase C1A papain C-terminal" evidence="2">
    <location>
        <begin position="1"/>
        <end position="212"/>
    </location>
</feature>
<dbReference type="PANTHER" id="PTHR12411">
    <property type="entry name" value="CYSTEINE PROTEASE FAMILY C1-RELATED"/>
    <property type="match status" value="1"/>
</dbReference>
<dbReference type="SMART" id="SM00645">
    <property type="entry name" value="Pept_C1"/>
    <property type="match status" value="1"/>
</dbReference>
<dbReference type="PROSITE" id="PS00640">
    <property type="entry name" value="THIOL_PROTEASE_ASN"/>
    <property type="match status" value="1"/>
</dbReference>
<dbReference type="InterPro" id="IPR025661">
    <property type="entry name" value="Pept_asp_AS"/>
</dbReference>
<dbReference type="InterPro" id="IPR000668">
    <property type="entry name" value="Peptidase_C1A_C"/>
</dbReference>
<sequence>PAVVDWRNRWGTNFLAFPQAQGRCACCWAFATTALLESMVRIQHGIWSKRSEADLLESSGRNCAKGWNFEGALDWIGHEGDGLADATCDIYYDSDRPYLACGDRTGRTLKIGDYYKLASVDDQKRWLAEVGPITAGIIAYDDFSHWDPSKGVYTYDGKSQKNRAHGMLIVGYDDTRSCWIVRNSWGSDWGDAGYGYIKYGEVEIDSYSKYGITNINPDHWTRRRHSNGNFYQSGDGATHRNFELLRRTKAGDMVPLTRIGEEPFTWTVGKPIDIGTFERGKGGVAGQPVIIETSFNRTKEAVYWLKEDLTLAHWYHSNPQDTWWETPAIGTGDFFYSIFGYGEVTGYPGFIQNDNSDFTVVARLRLNGNQSLGEFTRSITTGEFVLKRFVTDSNISQSGPSLVQSNIGLDIYDPSTAGNMYVVAVLNSGELQMWWRRATDEAWVEGETFGSGVGDTPPVMIQDFWDTANESSYGGFQLLVASNGHVEHWQRLNNDIIENPPVAGGSGKWEPVDTFGDGIVHVWGLVQGSFNQALEAIVEDNDGELWHWQYTGTWKQVAKLPSA</sequence>
<evidence type="ECO:0000313" key="4">
    <source>
        <dbReference type="Proteomes" id="UP000250266"/>
    </source>
</evidence>
<dbReference type="AlphaFoldDB" id="A0A8E2J9I0"/>
<dbReference type="OrthoDB" id="2445485at2759"/>
<dbReference type="SUPFAM" id="SSF54001">
    <property type="entry name" value="Cysteine proteinases"/>
    <property type="match status" value="1"/>
</dbReference>
<dbReference type="Gene3D" id="3.90.70.10">
    <property type="entry name" value="Cysteine proteinases"/>
    <property type="match status" value="1"/>
</dbReference>
<gene>
    <name evidence="3" type="ORF">K432DRAFT_310997</name>
</gene>
<accession>A0A8E2J9I0</accession>